<dbReference type="EMBL" id="CP047143">
    <property type="protein sequence ID" value="QHQ69048.1"/>
    <property type="molecule type" value="Genomic_DNA"/>
</dbReference>
<accession>A0AB37DIG4</accession>
<dbReference type="Proteomes" id="UP000464915">
    <property type="component" value="Plasmid unnamed"/>
</dbReference>
<dbReference type="AlphaFoldDB" id="A0AB37DIG4"/>
<keyword evidence="1" id="KW-0614">Plasmid</keyword>
<sequence>MNKENNLSWRLDRYNNIQKVYEFLKENRNELNQIQEITEIPRPTLYRITNADMTKLKNIKWESINTLAKLSDEKYVDKILGDRPEVVAKTIGLLVDERITGNDELAIALRKIIKSDPLIMATIAELIAKRPN</sequence>
<name>A0AB37DIG4_9LACO</name>
<geneLocation type="plasmid" evidence="1 2">
    <name>unnamed</name>
</geneLocation>
<dbReference type="RefSeq" id="WP_065989296.1">
    <property type="nucleotide sequence ID" value="NZ_CP047143.1"/>
</dbReference>
<gene>
    <name evidence="1" type="ORF">GSR61_10705</name>
</gene>
<reference evidence="1 2" key="1">
    <citation type="submission" date="2019-12" db="EMBL/GenBank/DDBJ databases">
        <title>Complete Genome Sequences of Lactobacillus strains, C25 and P38, Isolated from Chicken Cecum.</title>
        <authorList>
            <person name="Hassan H.M."/>
            <person name="Mendoza M."/>
            <person name="Rezvani M."/>
            <person name="Koci M.D."/>
            <person name="Dickey A.N."/>
            <person name="Scholl E.H."/>
        </authorList>
    </citation>
    <scope>NUCLEOTIDE SEQUENCE [LARGE SCALE GENOMIC DNA]</scope>
    <source>
        <strain evidence="1 2">C25</strain>
        <plasmid evidence="1 2">unnamed</plasmid>
    </source>
</reference>
<evidence type="ECO:0008006" key="3">
    <source>
        <dbReference type="Google" id="ProtNLM"/>
    </source>
</evidence>
<evidence type="ECO:0000313" key="2">
    <source>
        <dbReference type="Proteomes" id="UP000464915"/>
    </source>
</evidence>
<protein>
    <recommendedName>
        <fullName evidence="3">XRE family transcriptional regulator</fullName>
    </recommendedName>
</protein>
<proteinExistence type="predicted"/>
<evidence type="ECO:0000313" key="1">
    <source>
        <dbReference type="EMBL" id="QHQ69048.1"/>
    </source>
</evidence>
<organism evidence="1 2">
    <name type="scientific">Lactobacillus crispatus</name>
    <dbReference type="NCBI Taxonomy" id="47770"/>
    <lineage>
        <taxon>Bacteria</taxon>
        <taxon>Bacillati</taxon>
        <taxon>Bacillota</taxon>
        <taxon>Bacilli</taxon>
        <taxon>Lactobacillales</taxon>
        <taxon>Lactobacillaceae</taxon>
        <taxon>Lactobacillus</taxon>
    </lineage>
</organism>